<dbReference type="AlphaFoldDB" id="A0AAD3XD57"/>
<protein>
    <submittedName>
        <fullName evidence="10">Uncharacterized protein</fullName>
    </submittedName>
</protein>
<proteinExistence type="predicted"/>
<dbReference type="GO" id="GO:0008270">
    <property type="term" value="F:zinc ion binding"/>
    <property type="evidence" value="ECO:0007669"/>
    <property type="project" value="UniProtKB-KW"/>
</dbReference>
<evidence type="ECO:0000256" key="6">
    <source>
        <dbReference type="ARBA" id="ARBA00023242"/>
    </source>
</evidence>
<dbReference type="InterPro" id="IPR036236">
    <property type="entry name" value="Znf_C2H2_sf"/>
</dbReference>
<comment type="caution">
    <text evidence="10">The sequence shown here is derived from an EMBL/GenBank/DDBJ whole genome shotgun (WGS) entry which is preliminary data.</text>
</comment>
<feature type="domain" description="C2H2-type" evidence="8">
    <location>
        <begin position="371"/>
        <end position="395"/>
    </location>
</feature>
<reference evidence="10" key="1">
    <citation type="submission" date="2023-05" db="EMBL/GenBank/DDBJ databases">
        <title>Nepenthes gracilis genome sequencing.</title>
        <authorList>
            <person name="Fukushima K."/>
        </authorList>
    </citation>
    <scope>NUCLEOTIDE SEQUENCE</scope>
    <source>
        <strain evidence="10">SING2019-196</strain>
    </source>
</reference>
<feature type="domain" description="C2H2-type" evidence="8">
    <location>
        <begin position="223"/>
        <end position="247"/>
    </location>
</feature>
<evidence type="ECO:0000256" key="3">
    <source>
        <dbReference type="ARBA" id="ARBA00022737"/>
    </source>
</evidence>
<name>A0AAD3XD57_NEPGR</name>
<dbReference type="SMART" id="SM00451">
    <property type="entry name" value="ZnF_U1"/>
    <property type="match status" value="4"/>
</dbReference>
<keyword evidence="11" id="KW-1185">Reference proteome</keyword>
<accession>A0AAD3XD57</accession>
<feature type="domain" description="U1-type" evidence="9">
    <location>
        <begin position="273"/>
        <end position="307"/>
    </location>
</feature>
<evidence type="ECO:0000256" key="7">
    <source>
        <dbReference type="SAM" id="MobiDB-lite"/>
    </source>
</evidence>
<dbReference type="Pfam" id="PF12874">
    <property type="entry name" value="zf-met"/>
    <property type="match status" value="4"/>
</dbReference>
<keyword evidence="2" id="KW-0479">Metal-binding</keyword>
<dbReference type="Gene3D" id="3.30.160.60">
    <property type="entry name" value="Classic Zinc Finger"/>
    <property type="match status" value="4"/>
</dbReference>
<evidence type="ECO:0000256" key="1">
    <source>
        <dbReference type="ARBA" id="ARBA00004123"/>
    </source>
</evidence>
<evidence type="ECO:0000313" key="10">
    <source>
        <dbReference type="EMBL" id="GMH01363.1"/>
    </source>
</evidence>
<dbReference type="Proteomes" id="UP001279734">
    <property type="component" value="Unassembled WGS sequence"/>
</dbReference>
<evidence type="ECO:0000313" key="11">
    <source>
        <dbReference type="Proteomes" id="UP001279734"/>
    </source>
</evidence>
<gene>
    <name evidence="10" type="ORF">Nepgr_003202</name>
</gene>
<sequence>MVAQETGLQSLSSISNPSPNPNPNLSSISSGSIPPNPGIDPHASISDSYPAVHGNFLAQTSCYHDPNAAAQHWVVKQAAPIKYSTVIRSMSGIGASTSSNSLWNLSCMYQAMMSNISKRKPKPMKVSQAIRCDLCNIDCNSIDVYQKHISGKKHNRNLQGKYSSGSMSSLQISQLINNGCTLGQTDTNVAQSMLGVPSAKSGEDLDRKKQKLVEGGTSVDSVKVCATCNVVCNSEIVFADHLAGKKHSAQTDAATNNSHAKGTEKGPKDVKNVQSIWCEACQVSCNSDDVFIIHKLGKKHQKNLEKLQNSESATTLTNCAIGPVKSPQSSNAYCSHSKRLEKKAVQIKIHEDLETKKRKIMESGVAADAVRTCTMCNVVCPSEIVFRSHLAGQKHAAMQQQKNAEVEMGYICNQLVTEKTKAEAK</sequence>
<evidence type="ECO:0000256" key="2">
    <source>
        <dbReference type="ARBA" id="ARBA00022723"/>
    </source>
</evidence>
<feature type="domain" description="U1-type" evidence="9">
    <location>
        <begin position="220"/>
        <end position="254"/>
    </location>
</feature>
<feature type="compositionally biased region" description="Polar residues" evidence="7">
    <location>
        <begin position="250"/>
        <end position="260"/>
    </location>
</feature>
<evidence type="ECO:0000259" key="9">
    <source>
        <dbReference type="SMART" id="SM00451"/>
    </source>
</evidence>
<keyword evidence="5" id="KW-0862">Zinc</keyword>
<keyword evidence="3" id="KW-0677">Repeat</keyword>
<feature type="domain" description="U1-type" evidence="9">
    <location>
        <begin position="368"/>
        <end position="402"/>
    </location>
</feature>
<dbReference type="SUPFAM" id="SSF57667">
    <property type="entry name" value="beta-beta-alpha zinc fingers"/>
    <property type="match status" value="4"/>
</dbReference>
<dbReference type="SMART" id="SM00355">
    <property type="entry name" value="ZnF_C2H2"/>
    <property type="match status" value="4"/>
</dbReference>
<feature type="domain" description="C2H2-type" evidence="8">
    <location>
        <begin position="276"/>
        <end position="300"/>
    </location>
</feature>
<dbReference type="InterPro" id="IPR051868">
    <property type="entry name" value="ZN346_ZMAT4"/>
</dbReference>
<feature type="region of interest" description="Disordered" evidence="7">
    <location>
        <begin position="248"/>
        <end position="268"/>
    </location>
</feature>
<feature type="compositionally biased region" description="Low complexity" evidence="7">
    <location>
        <begin position="10"/>
        <end position="33"/>
    </location>
</feature>
<dbReference type="InterPro" id="IPR003604">
    <property type="entry name" value="Matrin/U1-like-C_Znf_C2H2"/>
</dbReference>
<dbReference type="PANTHER" id="PTHR46144">
    <property type="entry name" value="ZINC FINGER PROTEIN 385B-LIKE"/>
    <property type="match status" value="1"/>
</dbReference>
<dbReference type="EMBL" id="BSYO01000002">
    <property type="protein sequence ID" value="GMH01363.1"/>
    <property type="molecule type" value="Genomic_DNA"/>
</dbReference>
<evidence type="ECO:0000256" key="4">
    <source>
        <dbReference type="ARBA" id="ARBA00022771"/>
    </source>
</evidence>
<feature type="domain" description="U1-type" evidence="9">
    <location>
        <begin position="127"/>
        <end position="161"/>
    </location>
</feature>
<dbReference type="InterPro" id="IPR013087">
    <property type="entry name" value="Znf_C2H2_type"/>
</dbReference>
<dbReference type="GO" id="GO:0003676">
    <property type="term" value="F:nucleic acid binding"/>
    <property type="evidence" value="ECO:0007669"/>
    <property type="project" value="InterPro"/>
</dbReference>
<dbReference type="GO" id="GO:0005634">
    <property type="term" value="C:nucleus"/>
    <property type="evidence" value="ECO:0007669"/>
    <property type="project" value="UniProtKB-SubCell"/>
</dbReference>
<feature type="region of interest" description="Disordered" evidence="7">
    <location>
        <begin position="1"/>
        <end position="44"/>
    </location>
</feature>
<evidence type="ECO:0000256" key="5">
    <source>
        <dbReference type="ARBA" id="ARBA00022833"/>
    </source>
</evidence>
<keyword evidence="4" id="KW-0863">Zinc-finger</keyword>
<keyword evidence="6" id="KW-0539">Nucleus</keyword>
<evidence type="ECO:0000259" key="8">
    <source>
        <dbReference type="SMART" id="SM00355"/>
    </source>
</evidence>
<organism evidence="10 11">
    <name type="scientific">Nepenthes gracilis</name>
    <name type="common">Slender pitcher plant</name>
    <dbReference type="NCBI Taxonomy" id="150966"/>
    <lineage>
        <taxon>Eukaryota</taxon>
        <taxon>Viridiplantae</taxon>
        <taxon>Streptophyta</taxon>
        <taxon>Embryophyta</taxon>
        <taxon>Tracheophyta</taxon>
        <taxon>Spermatophyta</taxon>
        <taxon>Magnoliopsida</taxon>
        <taxon>eudicotyledons</taxon>
        <taxon>Gunneridae</taxon>
        <taxon>Pentapetalae</taxon>
        <taxon>Caryophyllales</taxon>
        <taxon>Nepenthaceae</taxon>
        <taxon>Nepenthes</taxon>
    </lineage>
</organism>
<feature type="domain" description="C2H2-type" evidence="8">
    <location>
        <begin position="130"/>
        <end position="154"/>
    </location>
</feature>
<comment type="subcellular location">
    <subcellularLocation>
        <location evidence="1">Nucleus</location>
    </subcellularLocation>
</comment>
<dbReference type="PANTHER" id="PTHR46144:SF6">
    <property type="entry name" value="C2H2-TYPE DOMAIN-CONTAINING PROTEIN"/>
    <property type="match status" value="1"/>
</dbReference>